<comment type="caution">
    <text evidence="1">The sequence shown here is derived from an EMBL/GenBank/DDBJ whole genome shotgun (WGS) entry which is preliminary data.</text>
</comment>
<reference evidence="1" key="1">
    <citation type="submission" date="2020-08" db="EMBL/GenBank/DDBJ databases">
        <authorList>
            <person name="Hu Y."/>
            <person name="Nguyen S.V."/>
            <person name="Li F."/>
            <person name="Fanning S."/>
        </authorList>
    </citation>
    <scope>NUCLEOTIDE SEQUENCE</scope>
    <source>
        <strain evidence="1">SYSU D8009</strain>
    </source>
</reference>
<dbReference type="RefSeq" id="WP_186772940.1">
    <property type="nucleotide sequence ID" value="NZ_JACOMF010000045.1"/>
</dbReference>
<evidence type="ECO:0000313" key="1">
    <source>
        <dbReference type="EMBL" id="MBC4018185.1"/>
    </source>
</evidence>
<dbReference type="AlphaFoldDB" id="A0A9X0R262"/>
<dbReference type="Proteomes" id="UP000600101">
    <property type="component" value="Unassembled WGS sequence"/>
</dbReference>
<evidence type="ECO:0000313" key="2">
    <source>
        <dbReference type="Proteomes" id="UP000600101"/>
    </source>
</evidence>
<accession>A0A9X0R262</accession>
<proteinExistence type="predicted"/>
<keyword evidence="2" id="KW-1185">Reference proteome</keyword>
<sequence>MRPLSLPAPSPVGEADLILWLMRAAPGDRFTYWRGHLARDVWHLAQRLSEPDRRRLASVGRLAWTMAERGLVHLVQQRHGEGDFSYLAVARPRSRRPTDTLMISLMQEAA</sequence>
<organism evidence="1 2">
    <name type="scientific">Siccirubricoccus deserti</name>
    <dbReference type="NCBI Taxonomy" id="2013562"/>
    <lineage>
        <taxon>Bacteria</taxon>
        <taxon>Pseudomonadati</taxon>
        <taxon>Pseudomonadota</taxon>
        <taxon>Alphaproteobacteria</taxon>
        <taxon>Acetobacterales</taxon>
        <taxon>Roseomonadaceae</taxon>
        <taxon>Siccirubricoccus</taxon>
    </lineage>
</organism>
<name>A0A9X0R262_9PROT</name>
<gene>
    <name evidence="1" type="ORF">H7965_23095</name>
</gene>
<protein>
    <submittedName>
        <fullName evidence="1">Uncharacterized protein</fullName>
    </submittedName>
</protein>
<dbReference type="EMBL" id="JACOMF010000045">
    <property type="protein sequence ID" value="MBC4018185.1"/>
    <property type="molecule type" value="Genomic_DNA"/>
</dbReference>